<sequence length="119" mass="12094">MASHGNPTSGLQREAQLEASAASGTGKRNITTDGTVVTSTDPTTNPSAGVGQKLKGDVSGAINGTVGSVQAATGAMLRNKEMEEKGRTKMQEEDERLGAKRGVMPVGSGQRHTAKGGDA</sequence>
<evidence type="ECO:0000313" key="2">
    <source>
        <dbReference type="EMBL" id="KAK6956158.1"/>
    </source>
</evidence>
<reference evidence="2 3" key="1">
    <citation type="journal article" date="2024" name="Front Chem Biol">
        <title>Unveiling the potential of Daldinia eschscholtzii MFLUCC 19-0629 through bioactivity and bioinformatics studies for enhanced sustainable agriculture production.</title>
        <authorList>
            <person name="Brooks S."/>
            <person name="Weaver J.A."/>
            <person name="Klomchit A."/>
            <person name="Alharthi S.A."/>
            <person name="Onlamun T."/>
            <person name="Nurani R."/>
            <person name="Vong T.K."/>
            <person name="Alberti F."/>
            <person name="Greco C."/>
        </authorList>
    </citation>
    <scope>NUCLEOTIDE SEQUENCE [LARGE SCALE GENOMIC DNA]</scope>
    <source>
        <strain evidence="2">MFLUCC 19-0629</strain>
    </source>
</reference>
<feature type="region of interest" description="Disordered" evidence="1">
    <location>
        <begin position="1"/>
        <end position="56"/>
    </location>
</feature>
<feature type="compositionally biased region" description="Basic and acidic residues" evidence="1">
    <location>
        <begin position="78"/>
        <end position="91"/>
    </location>
</feature>
<accession>A0AAX6MU38</accession>
<feature type="region of interest" description="Disordered" evidence="1">
    <location>
        <begin position="73"/>
        <end position="119"/>
    </location>
</feature>
<protein>
    <submittedName>
        <fullName evidence="2">Uncharacterized protein</fullName>
    </submittedName>
</protein>
<gene>
    <name evidence="2" type="ORF">Daesc_001431</name>
</gene>
<feature type="compositionally biased region" description="Polar residues" evidence="1">
    <location>
        <begin position="1"/>
        <end position="11"/>
    </location>
</feature>
<organism evidence="2 3">
    <name type="scientific">Daldinia eschscholtzii</name>
    <dbReference type="NCBI Taxonomy" id="292717"/>
    <lineage>
        <taxon>Eukaryota</taxon>
        <taxon>Fungi</taxon>
        <taxon>Dikarya</taxon>
        <taxon>Ascomycota</taxon>
        <taxon>Pezizomycotina</taxon>
        <taxon>Sordariomycetes</taxon>
        <taxon>Xylariomycetidae</taxon>
        <taxon>Xylariales</taxon>
        <taxon>Hypoxylaceae</taxon>
        <taxon>Daldinia</taxon>
    </lineage>
</organism>
<name>A0AAX6MU38_9PEZI</name>
<dbReference type="EMBL" id="JBANMG010000002">
    <property type="protein sequence ID" value="KAK6956158.1"/>
    <property type="molecule type" value="Genomic_DNA"/>
</dbReference>
<feature type="compositionally biased region" description="Polar residues" evidence="1">
    <location>
        <begin position="22"/>
        <end position="47"/>
    </location>
</feature>
<evidence type="ECO:0000256" key="1">
    <source>
        <dbReference type="SAM" id="MobiDB-lite"/>
    </source>
</evidence>
<dbReference type="Proteomes" id="UP001369815">
    <property type="component" value="Unassembled WGS sequence"/>
</dbReference>
<comment type="caution">
    <text evidence="2">The sequence shown here is derived from an EMBL/GenBank/DDBJ whole genome shotgun (WGS) entry which is preliminary data.</text>
</comment>
<proteinExistence type="predicted"/>
<evidence type="ECO:0000313" key="3">
    <source>
        <dbReference type="Proteomes" id="UP001369815"/>
    </source>
</evidence>
<keyword evidence="3" id="KW-1185">Reference proteome</keyword>
<dbReference type="AlphaFoldDB" id="A0AAX6MU38"/>